<evidence type="ECO:0000313" key="1">
    <source>
        <dbReference type="EMBL" id="MBB6334928.1"/>
    </source>
</evidence>
<dbReference type="InterPro" id="IPR009351">
    <property type="entry name" value="AlkZ-like"/>
</dbReference>
<name>A0A923IXY6_9ACTO</name>
<evidence type="ECO:0000313" key="2">
    <source>
        <dbReference type="Proteomes" id="UP000617426"/>
    </source>
</evidence>
<reference evidence="1" key="1">
    <citation type="submission" date="2020-08" db="EMBL/GenBank/DDBJ databases">
        <title>Sequencing the genomes of 1000 actinobacteria strains.</title>
        <authorList>
            <person name="Klenk H.-P."/>
        </authorList>
    </citation>
    <scope>NUCLEOTIDE SEQUENCE</scope>
    <source>
        <strain evidence="1">DSM 10695</strain>
    </source>
</reference>
<organism evidence="1 2">
    <name type="scientific">Schaalia hyovaginalis</name>
    <dbReference type="NCBI Taxonomy" id="29316"/>
    <lineage>
        <taxon>Bacteria</taxon>
        <taxon>Bacillati</taxon>
        <taxon>Actinomycetota</taxon>
        <taxon>Actinomycetes</taxon>
        <taxon>Actinomycetales</taxon>
        <taxon>Actinomycetaceae</taxon>
        <taxon>Schaalia</taxon>
    </lineage>
</organism>
<accession>A0A923IXY6</accession>
<dbReference type="EMBL" id="JACHMK010000001">
    <property type="protein sequence ID" value="MBB6334928.1"/>
    <property type="molecule type" value="Genomic_DNA"/>
</dbReference>
<proteinExistence type="predicted"/>
<dbReference type="Proteomes" id="UP000617426">
    <property type="component" value="Unassembled WGS sequence"/>
</dbReference>
<protein>
    <submittedName>
        <fullName evidence="1">Uncharacterized protein</fullName>
    </submittedName>
</protein>
<sequence length="103" mass="11124">MLSDLEDRARESLDAARATMLLASFDELHVGYKDRSCLTDESGEALICPARNGMFRPIVVDAGRLVAVHPVKEGLIFLEEAPSAALRGRVERALSATLSRLGG</sequence>
<dbReference type="AlphaFoldDB" id="A0A923IXY6"/>
<keyword evidence="2" id="KW-1185">Reference proteome</keyword>
<gene>
    <name evidence="1" type="ORF">HD592_001493</name>
</gene>
<dbReference type="Pfam" id="PF06224">
    <property type="entry name" value="AlkZ-like"/>
    <property type="match status" value="1"/>
</dbReference>
<comment type="caution">
    <text evidence="1">The sequence shown here is derived from an EMBL/GenBank/DDBJ whole genome shotgun (WGS) entry which is preliminary data.</text>
</comment>